<dbReference type="GO" id="GO:0003824">
    <property type="term" value="F:catalytic activity"/>
    <property type="evidence" value="ECO:0007669"/>
    <property type="project" value="InterPro"/>
</dbReference>
<keyword evidence="2" id="KW-0677">Repeat</keyword>
<dbReference type="PROSITE" id="PS51841">
    <property type="entry name" value="LTD"/>
    <property type="match status" value="1"/>
</dbReference>
<dbReference type="SMART" id="SM00237">
    <property type="entry name" value="Calx_beta"/>
    <property type="match status" value="2"/>
</dbReference>
<dbReference type="InterPro" id="IPR036691">
    <property type="entry name" value="Endo/exonu/phosph_ase_sf"/>
</dbReference>
<dbReference type="CDD" id="cd04486">
    <property type="entry name" value="YhcR_OBF_like"/>
    <property type="match status" value="1"/>
</dbReference>
<dbReference type="InterPro" id="IPR003644">
    <property type="entry name" value="Calx_beta"/>
</dbReference>
<evidence type="ECO:0000313" key="5">
    <source>
        <dbReference type="EMBL" id="AXV45633.1"/>
    </source>
</evidence>
<proteinExistence type="predicted"/>
<dbReference type="PANTHER" id="PTHR42834">
    <property type="entry name" value="ENDONUCLEASE/EXONUCLEASE/PHOSPHATASE FAMILY PROTEIN (AFU_ORTHOLOGUE AFUA_3G09210)"/>
    <property type="match status" value="1"/>
</dbReference>
<dbReference type="GO" id="GO:0007154">
    <property type="term" value="P:cell communication"/>
    <property type="evidence" value="ECO:0007669"/>
    <property type="project" value="InterPro"/>
</dbReference>
<feature type="domain" description="LTD" evidence="4">
    <location>
        <begin position="18"/>
        <end position="136"/>
    </location>
</feature>
<dbReference type="Pfam" id="PF03372">
    <property type="entry name" value="Exo_endo_phos"/>
    <property type="match status" value="1"/>
</dbReference>
<dbReference type="AlphaFoldDB" id="A0A385FVV1"/>
<dbReference type="PANTHER" id="PTHR42834:SF1">
    <property type="entry name" value="ENDONUCLEASE_EXONUCLEASE_PHOSPHATASE FAMILY PROTEIN (AFU_ORTHOLOGUE AFUA_3G09210)"/>
    <property type="match status" value="1"/>
</dbReference>
<sequence length="1067" mass="113727">MSLRLTLPALAVALNLLAPAQAELLITEYLEGSSNNKAIELTNTGSSTLELAGYRLALFANGRALTATPTSELALSGSLPAGASWVIAHSAANAAILAKANQTSAVVNFNGDDGLVLYFGSDVVDSFGQLGVDPGTAWSGNGVTTLDMTLRRKSGITQGRTEATSSFDPSVYYVAASRDDADGLGCSGESSCGEVPVSFVCPQEGLTPIPAIQGPGSRSPLLAADANEGTSSIVTRGRVTQVVNNLYKGFFLQDVAGDGDASTSDGLFVYSTSMPAAVKAGVEVCVQGKVKEYYQLTELAAEQMVVTDTTLMLPDAVPLLPLTDERLPDLLERHEGMRVRLTPQSDLRISRNFGYDYDAKRNNLVLSQGGPLFKATQLFPALSAEAQALAADNASNQLVVDTDTKAAGGVIPWFPALDAEQNYLRVGAQLGNLSGVLGYSFDHYRLLADNQITMGDLDVSGWDRTQVPALAEQGDIRVASFNVLNFFTTSVGGDANPTGANRGATSVAEFELQRSKIVHALSRLNADVIGLMEIENNGYGSNSAIANLVTALNAQLADPADYYAFISSPDGQPIGSDAITVGLLYRPAHLQLDGAARVLPMPSQSATAQDSSGKSVAVNSGMRDSLLQRFRVPQSDDPLTVVVNHLKSKGSACYEDYPDYVSVDPLDLQGHCNGLRVSAAVALSQQLAEEDGDLLLLGDLNAYGLEDPVRVLTDYQAKEGQRAIMTASHTLLAGQPFEEQGRAVTQGLGLINLNTRFHGTASYSYSYEAELGNLDHALASRALAAKVIGVEDWHINSAESNLLEYGSQYTGSLVKSDNPFSSSDHDPILVAIQYPPRPVGTLNLRPMALSGAEGSQIALSVSRDEGAYGAASVSYRLVHDSSTAADLLLQEGVLHWTHGDSSAQQIPVSLLEDNLLEGDEQCHLELFDASGARLGNASSQITILDRPKAMVSLGAAPERIHESVGRLSIPVVRTGDLTQPLRVQVKLDAGTARPWLDFVPLSSTSLYWPAGDASSRQVTLWILDDWFYEADETLDIRLDGIRGGIAGERAKLQVVVEDNDRRWWPFW</sequence>
<dbReference type="Gene3D" id="3.60.10.10">
    <property type="entry name" value="Endonuclease/exonuclease/phosphatase"/>
    <property type="match status" value="1"/>
</dbReference>
<dbReference type="Pfam" id="PF00932">
    <property type="entry name" value="LTD"/>
    <property type="match status" value="1"/>
</dbReference>
<gene>
    <name evidence="5" type="ORF">TRI8_00010</name>
</gene>
<keyword evidence="3" id="KW-0106">Calcium</keyword>
<evidence type="ECO:0000256" key="3">
    <source>
        <dbReference type="ARBA" id="ARBA00022837"/>
    </source>
</evidence>
<dbReference type="SUPFAM" id="SSF141072">
    <property type="entry name" value="CalX-like"/>
    <property type="match status" value="2"/>
</dbReference>
<dbReference type="InterPro" id="IPR038081">
    <property type="entry name" value="CalX-like_sf"/>
</dbReference>
<dbReference type="GO" id="GO:0016020">
    <property type="term" value="C:membrane"/>
    <property type="evidence" value="ECO:0007669"/>
    <property type="project" value="InterPro"/>
</dbReference>
<dbReference type="InterPro" id="IPR047971">
    <property type="entry name" value="ExeM-like"/>
</dbReference>
<dbReference type="SUPFAM" id="SSF56219">
    <property type="entry name" value="DNase I-like"/>
    <property type="match status" value="1"/>
</dbReference>
<evidence type="ECO:0000256" key="2">
    <source>
        <dbReference type="ARBA" id="ARBA00022737"/>
    </source>
</evidence>
<evidence type="ECO:0000259" key="4">
    <source>
        <dbReference type="PROSITE" id="PS51841"/>
    </source>
</evidence>
<dbReference type="EMBL" id="MH687389">
    <property type="protein sequence ID" value="AXV45633.1"/>
    <property type="molecule type" value="Genomic_DNA"/>
</dbReference>
<name>A0A385FVV1_9ZZZZ</name>
<evidence type="ECO:0000256" key="1">
    <source>
        <dbReference type="ARBA" id="ARBA00022729"/>
    </source>
</evidence>
<accession>A0A385FVV1</accession>
<dbReference type="InterPro" id="IPR001322">
    <property type="entry name" value="Lamin_tail_dom"/>
</dbReference>
<organism evidence="5">
    <name type="scientific">uncultured organism</name>
    <dbReference type="NCBI Taxonomy" id="155900"/>
    <lineage>
        <taxon>unclassified sequences</taxon>
        <taxon>environmental samples</taxon>
    </lineage>
</organism>
<reference evidence="5" key="1">
    <citation type="submission" date="2018-07" db="EMBL/GenBank/DDBJ databases">
        <title>Functional screening for triclosan resistance in a wastewater metagenome and isolates of Escherichia coli and Enterococcus spp. from a large Canadian healthcare region.</title>
        <authorList>
            <person name="Cameron A."/>
            <person name="Barbieri R."/>
            <person name="Read R.R."/>
            <person name="Church D.L."/>
            <person name="Adator E.H."/>
            <person name="McAllister T.A."/>
        </authorList>
    </citation>
    <scope>NUCLEOTIDE SEQUENCE</scope>
</reference>
<dbReference type="Gene3D" id="2.60.40.2030">
    <property type="match status" value="2"/>
</dbReference>
<dbReference type="NCBIfam" id="NF033681">
    <property type="entry name" value="ExeM_NucH_DNase"/>
    <property type="match status" value="1"/>
</dbReference>
<protein>
    <recommendedName>
        <fullName evidence="4">LTD domain-containing protein</fullName>
    </recommendedName>
</protein>
<dbReference type="Pfam" id="PF03160">
    <property type="entry name" value="Calx-beta"/>
    <property type="match status" value="2"/>
</dbReference>
<keyword evidence="1" id="KW-0732">Signal</keyword>
<dbReference type="InterPro" id="IPR005135">
    <property type="entry name" value="Endo/exonuclease/phosphatase"/>
</dbReference>